<protein>
    <recommendedName>
        <fullName evidence="1">Heterokaryon incompatibility domain-containing protein</fullName>
    </recommendedName>
</protein>
<dbReference type="Proteomes" id="UP000829685">
    <property type="component" value="Unassembled WGS sequence"/>
</dbReference>
<dbReference type="InterPro" id="IPR052895">
    <property type="entry name" value="HetReg/Transcr_Mod"/>
</dbReference>
<evidence type="ECO:0000313" key="3">
    <source>
        <dbReference type="Proteomes" id="UP000829685"/>
    </source>
</evidence>
<accession>A0A9P9W990</accession>
<dbReference type="Pfam" id="PF06985">
    <property type="entry name" value="HET"/>
    <property type="match status" value="1"/>
</dbReference>
<dbReference type="AlphaFoldDB" id="A0A9P9W990"/>
<sequence length="569" mass="63639">MGSVYEPLPETSHIRLLQVQVDQSSGDLVCDFKIVRLDDAKPDPFTAISYTWGQPAPPASSIRLSDGRVLPLSQTLTDLFDALRRRRWHFAVWIDSLCINQHDAKEKASQVSMMGQIYSSAQELLVWLGASTPEARRAFHFMGSSRPSTAEDAPAPDESLAAGLKLVLSILARPWFRRVWVIQEVTLNSGVSMVCGDDLVGFATFQDYVFSIWKFLDDWHDYDDDDPRIQGLWSATRLINLRREFLRQGFVRYEILLQAAFYCEATDQRDAVFAFRGIGEQDRPVPPPDYTVPIGQEPHYSEAVQEVYRKTAVALLCHGPSLDLLALGGIERPRSPGLPTWAPDLRYLAFIEPFVPCDIAEWNAGGPLGISPELISPGRLKIQVCPIGTIDEACPVFDAYSVADQKEAMERIFRMKSTLPGSTQQDCLGQLAMDLLFGLDIDDLPAGPVYHEYFTEWLQWLRASSSQDDLAKISHNKYHRTISMRVDGWKAFTTLRGDFCIGPACAEVGDMVCTVPGCRLPMIIRSAPGESGVSGTFEQSIIVSWCYVRGLMDHKAAKSQRMMMAVTLQ</sequence>
<name>A0A9P9W990_9PEZI</name>
<proteinExistence type="predicted"/>
<keyword evidence="3" id="KW-1185">Reference proteome</keyword>
<reference evidence="2" key="1">
    <citation type="submission" date="2021-03" db="EMBL/GenBank/DDBJ databases">
        <title>Revisited historic fungal species revealed as producer of novel bioactive compounds through whole genome sequencing and comparative genomics.</title>
        <authorList>
            <person name="Vignolle G.A."/>
            <person name="Hochenegger N."/>
            <person name="Mach R.L."/>
            <person name="Mach-Aigner A.R."/>
            <person name="Javad Rahimi M."/>
            <person name="Salim K.A."/>
            <person name="Chan C.M."/>
            <person name="Lim L.B.L."/>
            <person name="Cai F."/>
            <person name="Druzhinina I.S."/>
            <person name="U'Ren J.M."/>
            <person name="Derntl C."/>
        </authorList>
    </citation>
    <scope>NUCLEOTIDE SEQUENCE</scope>
    <source>
        <strain evidence="2">TUCIM 5799</strain>
    </source>
</reference>
<comment type="caution">
    <text evidence="2">The sequence shown here is derived from an EMBL/GenBank/DDBJ whole genome shotgun (WGS) entry which is preliminary data.</text>
</comment>
<dbReference type="EMBL" id="JAFIMR010000060">
    <property type="protein sequence ID" value="KAI1852871.1"/>
    <property type="molecule type" value="Genomic_DNA"/>
</dbReference>
<organism evidence="2 3">
    <name type="scientific">Neoarthrinium moseri</name>
    <dbReference type="NCBI Taxonomy" id="1658444"/>
    <lineage>
        <taxon>Eukaryota</taxon>
        <taxon>Fungi</taxon>
        <taxon>Dikarya</taxon>
        <taxon>Ascomycota</taxon>
        <taxon>Pezizomycotina</taxon>
        <taxon>Sordariomycetes</taxon>
        <taxon>Xylariomycetidae</taxon>
        <taxon>Amphisphaeriales</taxon>
        <taxon>Apiosporaceae</taxon>
        <taxon>Neoarthrinium</taxon>
    </lineage>
</organism>
<dbReference type="PANTHER" id="PTHR24148:SF73">
    <property type="entry name" value="HET DOMAIN PROTEIN (AFU_ORTHOLOGUE AFUA_8G01020)"/>
    <property type="match status" value="1"/>
</dbReference>
<dbReference type="InterPro" id="IPR010730">
    <property type="entry name" value="HET"/>
</dbReference>
<evidence type="ECO:0000259" key="1">
    <source>
        <dbReference type="Pfam" id="PF06985"/>
    </source>
</evidence>
<dbReference type="PANTHER" id="PTHR24148">
    <property type="entry name" value="ANKYRIN REPEAT DOMAIN-CONTAINING PROTEIN 39 HOMOLOG-RELATED"/>
    <property type="match status" value="1"/>
</dbReference>
<gene>
    <name evidence="2" type="ORF">JX265_012899</name>
</gene>
<evidence type="ECO:0000313" key="2">
    <source>
        <dbReference type="EMBL" id="KAI1852871.1"/>
    </source>
</evidence>
<feature type="domain" description="Heterokaryon incompatibility" evidence="1">
    <location>
        <begin position="45"/>
        <end position="184"/>
    </location>
</feature>